<proteinExistence type="predicted"/>
<evidence type="ECO:0000313" key="2">
    <source>
        <dbReference type="EMBL" id="MCC9062292.1"/>
    </source>
</evidence>
<feature type="transmembrane region" description="Helical" evidence="1">
    <location>
        <begin position="12"/>
        <end position="29"/>
    </location>
</feature>
<dbReference type="InterPro" id="IPR051082">
    <property type="entry name" value="Pentapeptide-BTB/POZ_domain"/>
</dbReference>
<accession>A0ABS8M9U4</accession>
<protein>
    <submittedName>
        <fullName evidence="2">Pentapeptide repeat-containing protein</fullName>
    </submittedName>
</protein>
<keyword evidence="3" id="KW-1185">Reference proteome</keyword>
<keyword evidence="1" id="KW-1133">Transmembrane helix</keyword>
<feature type="transmembrane region" description="Helical" evidence="1">
    <location>
        <begin position="41"/>
        <end position="63"/>
    </location>
</feature>
<evidence type="ECO:0000313" key="3">
    <source>
        <dbReference type="Proteomes" id="UP001430679"/>
    </source>
</evidence>
<reference evidence="2" key="1">
    <citation type="submission" date="2021-11" db="EMBL/GenBank/DDBJ databases">
        <title>Description of novel Flavobacterium species.</title>
        <authorList>
            <person name="Saticioglu I.B."/>
            <person name="Ay H."/>
            <person name="Altun S."/>
            <person name="Duman M."/>
        </authorList>
    </citation>
    <scope>NUCLEOTIDE SEQUENCE</scope>
    <source>
        <strain evidence="2">F-30</strain>
    </source>
</reference>
<dbReference type="PANTHER" id="PTHR14136">
    <property type="entry name" value="BTB_POZ DOMAIN-CONTAINING PROTEIN KCTD9"/>
    <property type="match status" value="1"/>
</dbReference>
<dbReference type="SUPFAM" id="SSF141571">
    <property type="entry name" value="Pentapeptide repeat-like"/>
    <property type="match status" value="1"/>
</dbReference>
<dbReference type="Proteomes" id="UP001430679">
    <property type="component" value="Unassembled WGS sequence"/>
</dbReference>
<organism evidence="2 3">
    <name type="scientific">Flavobacterium piscisymbiosum</name>
    <dbReference type="NCBI Taxonomy" id="2893753"/>
    <lineage>
        <taxon>Bacteria</taxon>
        <taxon>Pseudomonadati</taxon>
        <taxon>Bacteroidota</taxon>
        <taxon>Flavobacteriia</taxon>
        <taxon>Flavobacteriales</taxon>
        <taxon>Flavobacteriaceae</taxon>
        <taxon>Flavobacterium</taxon>
    </lineage>
</organism>
<dbReference type="RefSeq" id="WP_230033803.1">
    <property type="nucleotide sequence ID" value="NZ_JAJJMM010000001.1"/>
</dbReference>
<dbReference type="Pfam" id="PF00805">
    <property type="entry name" value="Pentapeptide"/>
    <property type="match status" value="2"/>
</dbReference>
<dbReference type="InterPro" id="IPR001646">
    <property type="entry name" value="5peptide_repeat"/>
</dbReference>
<dbReference type="PANTHER" id="PTHR14136:SF17">
    <property type="entry name" value="BTB_POZ DOMAIN-CONTAINING PROTEIN KCTD9"/>
    <property type="match status" value="1"/>
</dbReference>
<keyword evidence="1" id="KW-0472">Membrane</keyword>
<evidence type="ECO:0000256" key="1">
    <source>
        <dbReference type="SAM" id="Phobius"/>
    </source>
</evidence>
<comment type="caution">
    <text evidence="2">The sequence shown here is derived from an EMBL/GenBank/DDBJ whole genome shotgun (WGS) entry which is preliminary data.</text>
</comment>
<keyword evidence="1" id="KW-0812">Transmembrane</keyword>
<name>A0ABS8M9U4_9FLAO</name>
<sequence>MENAKIIKRIGYISLAIGVLTLLIFHNYPESWIFKPFVQDTYANFSFELLSISATILLINYLYENKEIENNKKRLIRELGSEDKGFTSRALKEIKELGYLTDGSLNGIDLSKANLEGLDFSNACLENTIFNNALLNKAIFKYANLKNTSFLNAELRESNFENAIFDKTVLKNSNLY</sequence>
<gene>
    <name evidence="2" type="ORF">LNP81_04740</name>
</gene>
<dbReference type="EMBL" id="JAJJMM010000001">
    <property type="protein sequence ID" value="MCC9062292.1"/>
    <property type="molecule type" value="Genomic_DNA"/>
</dbReference>
<dbReference type="Gene3D" id="2.160.20.80">
    <property type="entry name" value="E3 ubiquitin-protein ligase SopA"/>
    <property type="match status" value="1"/>
</dbReference>